<dbReference type="PANTHER" id="PTHR43827">
    <property type="entry name" value="2,5-DIKETO-D-GLUCONIC ACID REDUCTASE"/>
    <property type="match status" value="1"/>
</dbReference>
<proteinExistence type="inferred from homology"/>
<dbReference type="CDD" id="cd19071">
    <property type="entry name" value="AKR_AKR1-5-like"/>
    <property type="match status" value="1"/>
</dbReference>
<dbReference type="EMBL" id="BFAD01000013">
    <property type="protein sequence ID" value="GBE88582.1"/>
    <property type="molecule type" value="Genomic_DNA"/>
</dbReference>
<feature type="domain" description="NADP-dependent oxidoreductase" evidence="4">
    <location>
        <begin position="77"/>
        <end position="324"/>
    </location>
</feature>
<dbReference type="Proteomes" id="UP000287166">
    <property type="component" value="Unassembled WGS sequence"/>
</dbReference>
<dbReference type="GO" id="GO:0016491">
    <property type="term" value="F:oxidoreductase activity"/>
    <property type="evidence" value="ECO:0007669"/>
    <property type="project" value="UniProtKB-KW"/>
</dbReference>
<evidence type="ECO:0000259" key="4">
    <source>
        <dbReference type="Pfam" id="PF00248"/>
    </source>
</evidence>
<dbReference type="InterPro" id="IPR023210">
    <property type="entry name" value="NADP_OxRdtase_dom"/>
</dbReference>
<dbReference type="InterPro" id="IPR018170">
    <property type="entry name" value="Aldo/ket_reductase_CS"/>
</dbReference>
<accession>A0A401H2G1</accession>
<dbReference type="Pfam" id="PF00248">
    <property type="entry name" value="Aldo_ket_red"/>
    <property type="match status" value="1"/>
</dbReference>
<name>A0A401H2G1_9APHY</name>
<dbReference type="GeneID" id="38785499"/>
<organism evidence="5 6">
    <name type="scientific">Sparassis crispa</name>
    <dbReference type="NCBI Taxonomy" id="139825"/>
    <lineage>
        <taxon>Eukaryota</taxon>
        <taxon>Fungi</taxon>
        <taxon>Dikarya</taxon>
        <taxon>Basidiomycota</taxon>
        <taxon>Agaricomycotina</taxon>
        <taxon>Agaricomycetes</taxon>
        <taxon>Polyporales</taxon>
        <taxon>Sparassidaceae</taxon>
        <taxon>Sparassis</taxon>
    </lineage>
</organism>
<keyword evidence="3" id="KW-0472">Membrane</keyword>
<dbReference type="OrthoDB" id="416253at2759"/>
<keyword evidence="3" id="KW-1133">Transmembrane helix</keyword>
<dbReference type="PROSITE" id="PS00798">
    <property type="entry name" value="ALDOKETO_REDUCTASE_1"/>
    <property type="match status" value="1"/>
</dbReference>
<keyword evidence="2" id="KW-0560">Oxidoreductase</keyword>
<keyword evidence="6" id="KW-1185">Reference proteome</keyword>
<evidence type="ECO:0000313" key="6">
    <source>
        <dbReference type="Proteomes" id="UP000287166"/>
    </source>
</evidence>
<evidence type="ECO:0000313" key="5">
    <source>
        <dbReference type="EMBL" id="GBE88582.1"/>
    </source>
</evidence>
<dbReference type="InterPro" id="IPR020471">
    <property type="entry name" value="AKR"/>
</dbReference>
<feature type="transmembrane region" description="Helical" evidence="3">
    <location>
        <begin position="13"/>
        <end position="32"/>
    </location>
</feature>
<gene>
    <name evidence="5" type="ORF">SCP_1303990</name>
</gene>
<protein>
    <submittedName>
        <fullName evidence="5">Uncharacterized oxidoreductase</fullName>
    </submittedName>
</protein>
<dbReference type="RefSeq" id="XP_027619495.1">
    <property type="nucleotide sequence ID" value="XM_027763694.1"/>
</dbReference>
<evidence type="ECO:0000256" key="3">
    <source>
        <dbReference type="SAM" id="Phobius"/>
    </source>
</evidence>
<dbReference type="STRING" id="139825.A0A401H2G1"/>
<dbReference type="PANTHER" id="PTHR43827:SF13">
    <property type="entry name" value="ALDO_KETO REDUCTASE FAMILY PROTEIN"/>
    <property type="match status" value="1"/>
</dbReference>
<reference evidence="5 6" key="1">
    <citation type="journal article" date="2018" name="Sci. Rep.">
        <title>Genome sequence of the cauliflower mushroom Sparassis crispa (Hanabiratake) and its association with beneficial usage.</title>
        <authorList>
            <person name="Kiyama R."/>
            <person name="Furutani Y."/>
            <person name="Kawaguchi K."/>
            <person name="Nakanishi T."/>
        </authorList>
    </citation>
    <scope>NUCLEOTIDE SEQUENCE [LARGE SCALE GENOMIC DNA]</scope>
</reference>
<evidence type="ECO:0000256" key="2">
    <source>
        <dbReference type="ARBA" id="ARBA00023002"/>
    </source>
</evidence>
<dbReference type="FunFam" id="3.20.20.100:FF:000015">
    <property type="entry name" value="Oxidoreductase, aldo/keto reductase family"/>
    <property type="match status" value="1"/>
</dbReference>
<sequence length="336" mass="38190">MYSDRDLLRPRSYLLYVVLTAFAVLSAARLFLRSFNGLRSVHSHWHPARFSSFNHSTMALSLESKLKLRDGNEIPIIGFGTYEIEGREAYTTVKWALEAGYRHIDSAEWYANERQCGRAIQDFCKETGVSRSDVYYTTKLRSNSGYAAAKAAIQKSLDTCGLGYIDLFLLHSPIGGPEMRRESWRAALDAKAEGNVRSIGVSNYGVRHLQEMIRSGVELPAINQVDLHPFMTRTDIVEICKEHNIALEAWAPLVRGLRFNHPSIKTLAQKYNKEPAQILLRYSLQKNYIALPKSASRSRIQSNIQIYDFNLTSEEIAHLDSLDEELVTDWDPTKCP</sequence>
<dbReference type="PRINTS" id="PR00069">
    <property type="entry name" value="ALDKETRDTASE"/>
</dbReference>
<dbReference type="AlphaFoldDB" id="A0A401H2G1"/>
<dbReference type="FunCoup" id="A0A401H2G1">
    <property type="interactions" value="54"/>
</dbReference>
<evidence type="ECO:0000256" key="1">
    <source>
        <dbReference type="ARBA" id="ARBA00007905"/>
    </source>
</evidence>
<dbReference type="InterPro" id="IPR036812">
    <property type="entry name" value="NAD(P)_OxRdtase_dom_sf"/>
</dbReference>
<keyword evidence="3" id="KW-0812">Transmembrane</keyword>
<comment type="caution">
    <text evidence="5">The sequence shown here is derived from an EMBL/GenBank/DDBJ whole genome shotgun (WGS) entry which is preliminary data.</text>
</comment>
<dbReference type="PROSITE" id="PS00063">
    <property type="entry name" value="ALDOKETO_REDUCTASE_3"/>
    <property type="match status" value="1"/>
</dbReference>
<dbReference type="InParanoid" id="A0A401H2G1"/>
<dbReference type="Gene3D" id="3.20.20.100">
    <property type="entry name" value="NADP-dependent oxidoreductase domain"/>
    <property type="match status" value="1"/>
</dbReference>
<dbReference type="SUPFAM" id="SSF51430">
    <property type="entry name" value="NAD(P)-linked oxidoreductase"/>
    <property type="match status" value="1"/>
</dbReference>
<comment type="similarity">
    <text evidence="1">Belongs to the aldo/keto reductase family.</text>
</comment>